<gene>
    <name evidence="1" type="ORF">JHZ39_003666</name>
</gene>
<name>A0A9P2LB58_ACIBA</name>
<proteinExistence type="predicted"/>
<protein>
    <submittedName>
        <fullName evidence="1">Uncharacterized protein</fullName>
    </submittedName>
</protein>
<dbReference type="RefSeq" id="WP_000109154.1">
    <property type="nucleotide sequence ID" value="NZ_CACSGU010000031.1"/>
</dbReference>
<dbReference type="EMBL" id="AAYLMQ010000073">
    <property type="protein sequence ID" value="EGY2379229.1"/>
    <property type="molecule type" value="Genomic_DNA"/>
</dbReference>
<evidence type="ECO:0000313" key="1">
    <source>
        <dbReference type="EMBL" id="EGY2379229.1"/>
    </source>
</evidence>
<comment type="caution">
    <text evidence="1">The sequence shown here is derived from an EMBL/GenBank/DDBJ whole genome shotgun (WGS) entry which is preliminary data.</text>
</comment>
<organism evidence="1">
    <name type="scientific">Acinetobacter baumannii</name>
    <dbReference type="NCBI Taxonomy" id="470"/>
    <lineage>
        <taxon>Bacteria</taxon>
        <taxon>Pseudomonadati</taxon>
        <taxon>Pseudomonadota</taxon>
        <taxon>Gammaproteobacteria</taxon>
        <taxon>Moraxellales</taxon>
        <taxon>Moraxellaceae</taxon>
        <taxon>Acinetobacter</taxon>
        <taxon>Acinetobacter calcoaceticus/baumannii complex</taxon>
    </lineage>
</organism>
<reference evidence="1" key="1">
    <citation type="submission" date="2020-12" db="EMBL/GenBank/DDBJ databases">
        <authorList>
            <consortium name="Clinical and Environmental Microbiology Branch: Whole genome sequencing antimicrobial resistance pathogens in the healthcare setting"/>
        </authorList>
    </citation>
    <scope>NUCLEOTIDE SEQUENCE</scope>
    <source>
        <strain evidence="1">2018HL-00813</strain>
    </source>
</reference>
<accession>A0A9P2LB58</accession>
<dbReference type="AlphaFoldDB" id="A0A9P2LB58"/>
<sequence length="61" mass="6822">MSTYIFLYTAKLPKGSQKGRIEAKSQLDAKQKVMAKNLLITSVSVRVAKNQAAARKQHFEV</sequence>